<sequence>MKYIFSIIILVVIGVCALAQVPAFPGAEGFGKYATGGRGGKVVIVSNLDDDGPGSFRQAFKEFPGEPITIVFSVAGIIDLKSPVKISRPNITIAGQTAPGDGICLKGNSFIINCAGDKSGVRGNIIIRYLRSRPGAKIAKGVYGFGMENSQNIIVDHCSFTWANEECAAMYDTKNVTVQWSIISEGLYNANHHKGLRAYGGVWGGQHASYHHNLISNQNSRTVRFNGSRAHDTLALVDYRNNVIFNWKSANACYGGEVDIEGGRSNINMVNNYYIPGPATPKDLKFVKANYNAEKAKGFGQWFVQGNVMAGNKELTNNNKKGVDLSEFPDAYKDKAIVKKSFAVSEEVAMQTAQEAYQLVLKKVGAALPKYDKVDLRLINEAKTHIAKNGANGIINDASEVGGWPVYNFTTAPIDSDKDGMPDEWEKTHKLDPKNTADGAKYGLDKQYTNLEVYLNSLTTK</sequence>
<dbReference type="InterPro" id="IPR012334">
    <property type="entry name" value="Pectin_lyas_fold"/>
</dbReference>
<dbReference type="RefSeq" id="WP_240832228.1">
    <property type="nucleotide sequence ID" value="NZ_JAKWBL010000004.1"/>
</dbReference>
<proteinExistence type="predicted"/>
<dbReference type="GO" id="GO:0016829">
    <property type="term" value="F:lyase activity"/>
    <property type="evidence" value="ECO:0007669"/>
    <property type="project" value="UniProtKB-KW"/>
</dbReference>
<dbReference type="EMBL" id="JAKWBL010000004">
    <property type="protein sequence ID" value="MCH5600220.1"/>
    <property type="molecule type" value="Genomic_DNA"/>
</dbReference>
<name>A0ABS9SPC6_9BACT</name>
<dbReference type="Gene3D" id="2.160.20.10">
    <property type="entry name" value="Single-stranded right-handed beta-helix, Pectin lyase-like"/>
    <property type="match status" value="1"/>
</dbReference>
<gene>
    <name evidence="3" type="ORF">MKP09_20995</name>
</gene>
<evidence type="ECO:0000313" key="3">
    <source>
        <dbReference type="EMBL" id="MCH5600220.1"/>
    </source>
</evidence>
<comment type="caution">
    <text evidence="3">The sequence shown here is derived from an EMBL/GenBank/DDBJ whole genome shotgun (WGS) entry which is preliminary data.</text>
</comment>
<accession>A0ABS9SPC6</accession>
<reference evidence="3 4" key="1">
    <citation type="submission" date="2022-02" db="EMBL/GenBank/DDBJ databases">
        <authorList>
            <person name="Min J."/>
        </authorList>
    </citation>
    <scope>NUCLEOTIDE SEQUENCE [LARGE SCALE GENOMIC DNA]</scope>
    <source>
        <strain evidence="3 4">GR10-1</strain>
    </source>
</reference>
<evidence type="ECO:0000256" key="2">
    <source>
        <dbReference type="ARBA" id="ARBA00023180"/>
    </source>
</evidence>
<dbReference type="SUPFAM" id="SSF51126">
    <property type="entry name" value="Pectin lyase-like"/>
    <property type="match status" value="1"/>
</dbReference>
<dbReference type="PANTHER" id="PTHR42970">
    <property type="entry name" value="PECTATE LYASE C-RELATED"/>
    <property type="match status" value="1"/>
</dbReference>
<keyword evidence="3" id="KW-0456">Lyase</keyword>
<dbReference type="Proteomes" id="UP001202248">
    <property type="component" value="Unassembled WGS sequence"/>
</dbReference>
<organism evidence="3 4">
    <name type="scientific">Niabella ginsengisoli</name>
    <dbReference type="NCBI Taxonomy" id="522298"/>
    <lineage>
        <taxon>Bacteria</taxon>
        <taxon>Pseudomonadati</taxon>
        <taxon>Bacteroidota</taxon>
        <taxon>Chitinophagia</taxon>
        <taxon>Chitinophagales</taxon>
        <taxon>Chitinophagaceae</taxon>
        <taxon>Niabella</taxon>
    </lineage>
</organism>
<dbReference type="InterPro" id="IPR052063">
    <property type="entry name" value="Polysaccharide_Lyase_1"/>
</dbReference>
<keyword evidence="4" id="KW-1185">Reference proteome</keyword>
<dbReference type="PANTHER" id="PTHR42970:SF1">
    <property type="entry name" value="PECTATE LYASE C-RELATED"/>
    <property type="match status" value="1"/>
</dbReference>
<keyword evidence="1" id="KW-0479">Metal-binding</keyword>
<evidence type="ECO:0000256" key="1">
    <source>
        <dbReference type="ARBA" id="ARBA00022723"/>
    </source>
</evidence>
<evidence type="ECO:0000313" key="4">
    <source>
        <dbReference type="Proteomes" id="UP001202248"/>
    </source>
</evidence>
<dbReference type="InterPro" id="IPR011050">
    <property type="entry name" value="Pectin_lyase_fold/virulence"/>
</dbReference>
<keyword evidence="2" id="KW-0325">Glycoprotein</keyword>
<protein>
    <submittedName>
        <fullName evidence="3">Pectate lyase</fullName>
    </submittedName>
</protein>